<evidence type="ECO:0000259" key="15">
    <source>
        <dbReference type="PROSITE" id="PS50109"/>
    </source>
</evidence>
<evidence type="ECO:0000256" key="7">
    <source>
        <dbReference type="ARBA" id="ARBA00022692"/>
    </source>
</evidence>
<dbReference type="FunFam" id="1.10.287.130:FF:000001">
    <property type="entry name" value="Two-component sensor histidine kinase"/>
    <property type="match status" value="1"/>
</dbReference>
<dbReference type="InterPro" id="IPR005467">
    <property type="entry name" value="His_kinase_dom"/>
</dbReference>
<dbReference type="InterPro" id="IPR050398">
    <property type="entry name" value="HssS/ArlS-like"/>
</dbReference>
<dbReference type="InterPro" id="IPR003660">
    <property type="entry name" value="HAMP_dom"/>
</dbReference>
<comment type="catalytic activity">
    <reaction evidence="1">
        <text>ATP + protein L-histidine = ADP + protein N-phospho-L-histidine.</text>
        <dbReference type="EC" id="2.7.13.3"/>
    </reaction>
</comment>
<name>A0A221MHJ9_9BACI</name>
<dbReference type="SMART" id="SM00388">
    <property type="entry name" value="HisKA"/>
    <property type="match status" value="1"/>
</dbReference>
<evidence type="ECO:0000256" key="12">
    <source>
        <dbReference type="ARBA" id="ARBA00023012"/>
    </source>
</evidence>
<dbReference type="SMART" id="SM00387">
    <property type="entry name" value="HATPase_c"/>
    <property type="match status" value="1"/>
</dbReference>
<dbReference type="EMBL" id="CP022437">
    <property type="protein sequence ID" value="ASN07138.1"/>
    <property type="molecule type" value="Genomic_DNA"/>
</dbReference>
<dbReference type="SUPFAM" id="SSF55874">
    <property type="entry name" value="ATPase domain of HSP90 chaperone/DNA topoisomerase II/histidine kinase"/>
    <property type="match status" value="1"/>
</dbReference>
<proteinExistence type="predicted"/>
<dbReference type="Gene3D" id="3.30.565.10">
    <property type="entry name" value="Histidine kinase-like ATPase, C-terminal domain"/>
    <property type="match status" value="1"/>
</dbReference>
<evidence type="ECO:0000313" key="17">
    <source>
        <dbReference type="EMBL" id="ASN07138.1"/>
    </source>
</evidence>
<dbReference type="CDD" id="cd00082">
    <property type="entry name" value="HisKA"/>
    <property type="match status" value="1"/>
</dbReference>
<dbReference type="Pfam" id="PF02518">
    <property type="entry name" value="HATPase_c"/>
    <property type="match status" value="1"/>
</dbReference>
<keyword evidence="4" id="KW-1003">Cell membrane</keyword>
<dbReference type="SUPFAM" id="SSF47384">
    <property type="entry name" value="Homodimeric domain of signal transducing histidine kinase"/>
    <property type="match status" value="1"/>
</dbReference>
<keyword evidence="12" id="KW-0902">Two-component regulatory system</keyword>
<reference evidence="17 18" key="1">
    <citation type="journal article" date="2003" name="Int. J. Syst. Evol. Microbiol.">
        <title>Virgibacillus carmonensis sp. nov., Virgibacillus necropolis sp. nov. and Virgibacillus picturae sp. nov., three novel species isolated from deteriorated mural paintings, transfer of the species of the genus salibacillus to Virgibacillus, as Virgibacillus marismortui comb. nov. and Virgibacillus salexigens comb. nov., and emended description of the genus Virgibacillus.</title>
        <authorList>
            <person name="Heyrman J."/>
            <person name="Logan N.A."/>
            <person name="Busse H.J."/>
            <person name="Balcaen A."/>
            <person name="Lebbe L."/>
            <person name="Rodriguez-Diaz M."/>
            <person name="Swings J."/>
            <person name="De Vos P."/>
        </authorList>
    </citation>
    <scope>NUCLEOTIDE SEQUENCE [LARGE SCALE GENOMIC DNA]</scope>
    <source>
        <strain evidence="17 18">LMG 19488</strain>
    </source>
</reference>
<dbReference type="PANTHER" id="PTHR45528:SF1">
    <property type="entry name" value="SENSOR HISTIDINE KINASE CPXA"/>
    <property type="match status" value="1"/>
</dbReference>
<dbReference type="GO" id="GO:0000155">
    <property type="term" value="F:phosphorelay sensor kinase activity"/>
    <property type="evidence" value="ECO:0007669"/>
    <property type="project" value="InterPro"/>
</dbReference>
<evidence type="ECO:0000256" key="8">
    <source>
        <dbReference type="ARBA" id="ARBA00022741"/>
    </source>
</evidence>
<dbReference type="InterPro" id="IPR004358">
    <property type="entry name" value="Sig_transdc_His_kin-like_C"/>
</dbReference>
<evidence type="ECO:0000256" key="3">
    <source>
        <dbReference type="ARBA" id="ARBA00012438"/>
    </source>
</evidence>
<dbReference type="GO" id="GO:0005886">
    <property type="term" value="C:plasma membrane"/>
    <property type="evidence" value="ECO:0007669"/>
    <property type="project" value="UniProtKB-SubCell"/>
</dbReference>
<dbReference type="PRINTS" id="PR00344">
    <property type="entry name" value="BCTRLSENSOR"/>
</dbReference>
<evidence type="ECO:0000256" key="6">
    <source>
        <dbReference type="ARBA" id="ARBA00022679"/>
    </source>
</evidence>
<protein>
    <recommendedName>
        <fullName evidence="3">histidine kinase</fullName>
        <ecNumber evidence="3">2.7.13.3</ecNumber>
    </recommendedName>
</protein>
<dbReference type="RefSeq" id="WP_089534132.1">
    <property type="nucleotide sequence ID" value="NZ_CP022437.1"/>
</dbReference>
<evidence type="ECO:0000256" key="5">
    <source>
        <dbReference type="ARBA" id="ARBA00022553"/>
    </source>
</evidence>
<dbReference type="OrthoDB" id="9780718at2"/>
<dbReference type="PROSITE" id="PS50109">
    <property type="entry name" value="HIS_KIN"/>
    <property type="match status" value="1"/>
</dbReference>
<evidence type="ECO:0000256" key="9">
    <source>
        <dbReference type="ARBA" id="ARBA00022777"/>
    </source>
</evidence>
<dbReference type="EC" id="2.7.13.3" evidence="3"/>
<feature type="transmembrane region" description="Helical" evidence="14">
    <location>
        <begin position="156"/>
        <end position="174"/>
    </location>
</feature>
<accession>A0A221MHJ9</accession>
<dbReference type="Gene3D" id="1.10.287.130">
    <property type="match status" value="1"/>
</dbReference>
<organism evidence="17 18">
    <name type="scientific">Virgibacillus necropolis</name>
    <dbReference type="NCBI Taxonomy" id="163877"/>
    <lineage>
        <taxon>Bacteria</taxon>
        <taxon>Bacillati</taxon>
        <taxon>Bacillota</taxon>
        <taxon>Bacilli</taxon>
        <taxon>Bacillales</taxon>
        <taxon>Bacillaceae</taxon>
        <taxon>Virgibacillus</taxon>
    </lineage>
</organism>
<evidence type="ECO:0000256" key="1">
    <source>
        <dbReference type="ARBA" id="ARBA00000085"/>
    </source>
</evidence>
<evidence type="ECO:0000256" key="2">
    <source>
        <dbReference type="ARBA" id="ARBA00004651"/>
    </source>
</evidence>
<keyword evidence="9 17" id="KW-0418">Kinase</keyword>
<keyword evidence="10" id="KW-0067">ATP-binding</keyword>
<dbReference type="Pfam" id="PF00512">
    <property type="entry name" value="HisKA"/>
    <property type="match status" value="1"/>
</dbReference>
<dbReference type="KEGG" id="vne:CFK40_20100"/>
<evidence type="ECO:0000256" key="10">
    <source>
        <dbReference type="ARBA" id="ARBA00022840"/>
    </source>
</evidence>
<dbReference type="GO" id="GO:0005524">
    <property type="term" value="F:ATP binding"/>
    <property type="evidence" value="ECO:0007669"/>
    <property type="project" value="UniProtKB-KW"/>
</dbReference>
<keyword evidence="18" id="KW-1185">Reference proteome</keyword>
<comment type="subcellular location">
    <subcellularLocation>
        <location evidence="2">Cell membrane</location>
        <topology evidence="2">Multi-pass membrane protein</topology>
    </subcellularLocation>
</comment>
<keyword evidence="7 14" id="KW-0812">Transmembrane</keyword>
<keyword evidence="6" id="KW-0808">Transferase</keyword>
<dbReference type="PANTHER" id="PTHR45528">
    <property type="entry name" value="SENSOR HISTIDINE KINASE CPXA"/>
    <property type="match status" value="1"/>
</dbReference>
<keyword evidence="8" id="KW-0547">Nucleotide-binding</keyword>
<feature type="domain" description="Histidine kinase" evidence="15">
    <location>
        <begin position="236"/>
        <end position="443"/>
    </location>
</feature>
<dbReference type="InterPro" id="IPR036890">
    <property type="entry name" value="HATPase_C_sf"/>
</dbReference>
<dbReference type="AlphaFoldDB" id="A0A221MHJ9"/>
<feature type="domain" description="HAMP" evidence="16">
    <location>
        <begin position="176"/>
        <end position="228"/>
    </location>
</feature>
<dbReference type="InterPro" id="IPR003661">
    <property type="entry name" value="HisK_dim/P_dom"/>
</dbReference>
<dbReference type="InterPro" id="IPR003594">
    <property type="entry name" value="HATPase_dom"/>
</dbReference>
<gene>
    <name evidence="17" type="ORF">CFK40_20100</name>
</gene>
<evidence type="ECO:0000256" key="13">
    <source>
        <dbReference type="ARBA" id="ARBA00023136"/>
    </source>
</evidence>
<keyword evidence="5" id="KW-0597">Phosphoprotein</keyword>
<dbReference type="PROSITE" id="PS50885">
    <property type="entry name" value="HAMP"/>
    <property type="match status" value="1"/>
</dbReference>
<dbReference type="Proteomes" id="UP000204391">
    <property type="component" value="Chromosome"/>
</dbReference>
<evidence type="ECO:0000256" key="4">
    <source>
        <dbReference type="ARBA" id="ARBA00022475"/>
    </source>
</evidence>
<evidence type="ECO:0000259" key="16">
    <source>
        <dbReference type="PROSITE" id="PS50885"/>
    </source>
</evidence>
<evidence type="ECO:0000256" key="14">
    <source>
        <dbReference type="SAM" id="Phobius"/>
    </source>
</evidence>
<sequence>MKLQYQLNIAFTTLLLVIMSVTGFVIYSLILDLLIQDEKAELEQKGELLVQILNEESRQPRIDQFGGFLQDQNLELLLYNRILDQVIDSTMPKQIVGSFLADNDFSNMDKELWSLGDIKYVNSRILFYPESTGLELILLTPLTELQAVQQDFIKQLFIVFVIGAVAAVILSYLFTNKLVTPLTRLKWQLKKVEKRQFDAIEPIKATGEIKEVEKSVFEMANELQRYMKSQQTFFQNASHELKTPLMTIQGYAEGIRDGIFGSEEKEKGLEVMVTEVNRLKKIINEMILLAKLDSEQTSYDPETIYLTSIVDQVLDRALPIINEKEIRISHEVDETLTIHADPEKLLRALLNITFNGIRHAKSYVLINVRQINSMITISIEDDGEGIDEDLIPQIFHRFIKGSQGETGLGLAIARAIVEQSGGNITVGTSELGGAKFIVAFSEN</sequence>
<dbReference type="InterPro" id="IPR036097">
    <property type="entry name" value="HisK_dim/P_sf"/>
</dbReference>
<evidence type="ECO:0000256" key="11">
    <source>
        <dbReference type="ARBA" id="ARBA00022989"/>
    </source>
</evidence>
<keyword evidence="11 14" id="KW-1133">Transmembrane helix</keyword>
<feature type="transmembrane region" description="Helical" evidence="14">
    <location>
        <begin position="12"/>
        <end position="35"/>
    </location>
</feature>
<evidence type="ECO:0000313" key="18">
    <source>
        <dbReference type="Proteomes" id="UP000204391"/>
    </source>
</evidence>
<keyword evidence="13 14" id="KW-0472">Membrane</keyword>
<dbReference type="Gene3D" id="6.10.340.10">
    <property type="match status" value="1"/>
</dbReference>